<dbReference type="GO" id="GO:0035251">
    <property type="term" value="F:UDP-glucosyltransferase activity"/>
    <property type="evidence" value="ECO:0007669"/>
    <property type="project" value="InterPro"/>
</dbReference>
<dbReference type="STRING" id="3750.A0A498KQ11"/>
<dbReference type="FunFam" id="3.40.50.2000:FF:000037">
    <property type="entry name" value="Glycosyltransferase"/>
    <property type="match status" value="2"/>
</dbReference>
<gene>
    <name evidence="4" type="ORF">DVH24_009853</name>
</gene>
<dbReference type="Gene3D" id="3.40.50.2000">
    <property type="entry name" value="Glycogen Phosphorylase B"/>
    <property type="match status" value="4"/>
</dbReference>
<dbReference type="InterPro" id="IPR002213">
    <property type="entry name" value="UDP_glucos_trans"/>
</dbReference>
<evidence type="ECO:0008006" key="6">
    <source>
        <dbReference type="Google" id="ProtNLM"/>
    </source>
</evidence>
<comment type="caution">
    <text evidence="4">The sequence shown here is derived from an EMBL/GenBank/DDBJ whole genome shotgun (WGS) entry which is preliminary data.</text>
</comment>
<keyword evidence="2" id="KW-0328">Glycosyltransferase</keyword>
<dbReference type="InterPro" id="IPR050481">
    <property type="entry name" value="UDP-glycosyltransf_plant"/>
</dbReference>
<accession>A0A498KQ11</accession>
<evidence type="ECO:0000313" key="4">
    <source>
        <dbReference type="EMBL" id="RXI07822.1"/>
    </source>
</evidence>
<dbReference type="Pfam" id="PF00201">
    <property type="entry name" value="UDPGT"/>
    <property type="match status" value="2"/>
</dbReference>
<evidence type="ECO:0000256" key="1">
    <source>
        <dbReference type="ARBA" id="ARBA00009995"/>
    </source>
</evidence>
<dbReference type="CDD" id="cd03784">
    <property type="entry name" value="GT1_Gtf-like"/>
    <property type="match status" value="2"/>
</dbReference>
<proteinExistence type="inferred from homology"/>
<dbReference type="PANTHER" id="PTHR48049:SF57">
    <property type="entry name" value="UDP-GLYCOSYLTRANSFERASE 91C1-LIKE"/>
    <property type="match status" value="1"/>
</dbReference>
<keyword evidence="5" id="KW-1185">Reference proteome</keyword>
<evidence type="ECO:0000256" key="3">
    <source>
        <dbReference type="ARBA" id="ARBA00022679"/>
    </source>
</evidence>
<reference evidence="4 5" key="1">
    <citation type="submission" date="2018-10" db="EMBL/GenBank/DDBJ databases">
        <title>A high-quality apple genome assembly.</title>
        <authorList>
            <person name="Hu J."/>
        </authorList>
    </citation>
    <scope>NUCLEOTIDE SEQUENCE [LARGE SCALE GENOMIC DNA]</scope>
    <source>
        <strain evidence="5">cv. HFTH1</strain>
        <tissue evidence="4">Young leaf</tissue>
    </source>
</reference>
<dbReference type="EMBL" id="RDQH01000327">
    <property type="protein sequence ID" value="RXI07822.1"/>
    <property type="molecule type" value="Genomic_DNA"/>
</dbReference>
<keyword evidence="3" id="KW-0808">Transferase</keyword>
<dbReference type="Proteomes" id="UP000290289">
    <property type="component" value="Chromosome 1"/>
</dbReference>
<protein>
    <recommendedName>
        <fullName evidence="6">UDP-glycosyltransferases domain-containing protein</fullName>
    </recommendedName>
</protein>
<name>A0A498KQ11_MALDO</name>
<organism evidence="4 5">
    <name type="scientific">Malus domestica</name>
    <name type="common">Apple</name>
    <name type="synonym">Pyrus malus</name>
    <dbReference type="NCBI Taxonomy" id="3750"/>
    <lineage>
        <taxon>Eukaryota</taxon>
        <taxon>Viridiplantae</taxon>
        <taxon>Streptophyta</taxon>
        <taxon>Embryophyta</taxon>
        <taxon>Tracheophyta</taxon>
        <taxon>Spermatophyta</taxon>
        <taxon>Magnoliopsida</taxon>
        <taxon>eudicotyledons</taxon>
        <taxon>Gunneridae</taxon>
        <taxon>Pentapetalae</taxon>
        <taxon>rosids</taxon>
        <taxon>fabids</taxon>
        <taxon>Rosales</taxon>
        <taxon>Rosaceae</taxon>
        <taxon>Amygdaloideae</taxon>
        <taxon>Maleae</taxon>
        <taxon>Malus</taxon>
    </lineage>
</organism>
<evidence type="ECO:0000313" key="5">
    <source>
        <dbReference type="Proteomes" id="UP000290289"/>
    </source>
</evidence>
<comment type="similarity">
    <text evidence="1">Belongs to the UDP-glycosyltransferase family.</text>
</comment>
<dbReference type="AlphaFoldDB" id="A0A498KQ11"/>
<dbReference type="PANTHER" id="PTHR48049">
    <property type="entry name" value="GLYCOSYLTRANSFERASE"/>
    <property type="match status" value="1"/>
</dbReference>
<dbReference type="SUPFAM" id="SSF53756">
    <property type="entry name" value="UDP-Glycosyltransferase/glycogen phosphorylase"/>
    <property type="match status" value="2"/>
</dbReference>
<evidence type="ECO:0000256" key="2">
    <source>
        <dbReference type="ARBA" id="ARBA00022676"/>
    </source>
</evidence>
<sequence>MEKDNHLSVVMLPWSAFGHMMPFFQLSIALAKAKVHFSFISTPKNIQRLPKILPDLQPFVQLVPIPFPPLDPDFLPKGAEATVDLPFENTDNLKTAYDQLQIPIKQFIGDRLPDWIITDFAAHWVVEIGKEYGVPLVYFFVFSTATRLLFSSAGNPSSGNTNDVLPSVESLTSPPDLVTSRSTVAFRENEAVRMHAGFYGVNDSGISDADRDANYDAWTRTRMRGYGTIRHGDTCDEFEGEYLEAYKNKSGKLMIPTGLLPPEIPAKGVKGEISTDDGIFEWLDKQKTRKPNWANSEADALPLGFVDRVSEKGLVCTGWVPQMEILAHPSVGGSLFHSGWGSIIETLQFGHVLVVLPFILDQPLNARLLEEKGMAVEVKRRGDGSFSRDDIAKTLRHAMVEEEGERLRSNARKAATVFGDHKLHQGHYIGQFVNFLKNKTTKRSSEKKPPIMAKDLRVVMLPWSSFGHIIPYFQLSVALAKAKVHVSFISTPKNIQKLPKFSTDLQSFIHLVPIPFPPLDPGFLPEGAEATVDVPFEKTDNLKIAYDLLQEPIKQFIGEQLPDWIISDYAAHWVVDIAKEYGIPVGYFSPFCMAGSAFFGGPENLLGANRNHALPTPESLTSPPDWVAFASTVAFREFEAFYVPRGFFGANGSGISDSARLAKIVSGSQVLAIRSCDEVEGEYLEVYKKLTGKPVMSTGLLPPEKPTRRAKGEISTDDGIFEWLDKHETRSVVFVGFGSECKLSKEQVFEIAYGLELSELPFLWALRKPSWANNDADALPVGFVDRTSEKGLVCLGWVPQMEILAHPSIGGSLFHSGWGSIIETLQFGQVLVALPMVFDQPLNARLLEDRGLAVEVKRSRDGSFSRDEISKKLRHAMVEEEGEKLRSNARKAAAVFGDHKLHQDHYIGQFVNFLKNNCTKRTS</sequence>